<dbReference type="Proteomes" id="UP000253562">
    <property type="component" value="Unassembled WGS sequence"/>
</dbReference>
<dbReference type="AlphaFoldDB" id="A0A368KLQ4"/>
<proteinExistence type="predicted"/>
<name>A0A368KLQ4_9BACT</name>
<reference evidence="3 4" key="1">
    <citation type="submission" date="2018-07" db="EMBL/GenBank/DDBJ databases">
        <title>Comparative genomes isolates from brazilian mangrove.</title>
        <authorList>
            <person name="De Araujo J.E."/>
            <person name="Taketani R.G."/>
            <person name="Silva M.C.P."/>
            <person name="Lourenco M.V."/>
            <person name="Oliveira V.M."/>
            <person name="Andreote F.D."/>
        </authorList>
    </citation>
    <scope>NUCLEOTIDE SEQUENCE [LARGE SCALE GENOMIC DNA]</scope>
    <source>
        <strain evidence="3 4">HEX PRIS-MGV</strain>
    </source>
</reference>
<organism evidence="3 4">
    <name type="scientific">Bremerella cremea</name>
    <dbReference type="NCBI Taxonomy" id="1031537"/>
    <lineage>
        <taxon>Bacteria</taxon>
        <taxon>Pseudomonadati</taxon>
        <taxon>Planctomycetota</taxon>
        <taxon>Planctomycetia</taxon>
        <taxon>Pirellulales</taxon>
        <taxon>Pirellulaceae</taxon>
        <taxon>Bremerella</taxon>
    </lineage>
</organism>
<comment type="caution">
    <text evidence="3">The sequence shown here is derived from an EMBL/GenBank/DDBJ whole genome shotgun (WGS) entry which is preliminary data.</text>
</comment>
<feature type="region of interest" description="Disordered" evidence="1">
    <location>
        <begin position="71"/>
        <end position="131"/>
    </location>
</feature>
<evidence type="ECO:0000256" key="1">
    <source>
        <dbReference type="SAM" id="MobiDB-lite"/>
    </source>
</evidence>
<evidence type="ECO:0000313" key="3">
    <source>
        <dbReference type="EMBL" id="RCS42151.1"/>
    </source>
</evidence>
<accession>A0A368KLQ4</accession>
<evidence type="ECO:0000256" key="2">
    <source>
        <dbReference type="SAM" id="SignalP"/>
    </source>
</evidence>
<feature type="chain" id="PRO_5016984624" evidence="2">
    <location>
        <begin position="27"/>
        <end position="131"/>
    </location>
</feature>
<keyword evidence="2" id="KW-0732">Signal</keyword>
<dbReference type="OrthoDB" id="279776at2"/>
<protein>
    <submittedName>
        <fullName evidence="3">Uncharacterized protein</fullName>
    </submittedName>
</protein>
<sequence length="131" mass="14714">MKRTTQIIVWTLVCLLGASLPMSAQAEWYNPLSWGSSPAPAKKSTGPSTLQKINNGTKDFFYKSADFLNPFDDAEDEKPTRRTTYRGGYHSASKKKQQESSSWFGGWFSTEPEPAPPQTVSEFLDLPRSKF</sequence>
<feature type="signal peptide" evidence="2">
    <location>
        <begin position="1"/>
        <end position="26"/>
    </location>
</feature>
<dbReference type="RefSeq" id="WP_114371434.1">
    <property type="nucleotide sequence ID" value="NZ_QPEX01000044.1"/>
</dbReference>
<evidence type="ECO:0000313" key="4">
    <source>
        <dbReference type="Proteomes" id="UP000253562"/>
    </source>
</evidence>
<dbReference type="EMBL" id="QPEX01000044">
    <property type="protein sequence ID" value="RCS42151.1"/>
    <property type="molecule type" value="Genomic_DNA"/>
</dbReference>
<gene>
    <name evidence="3" type="ORF">DTL42_20180</name>
</gene>